<evidence type="ECO:0000313" key="2">
    <source>
        <dbReference type="Proteomes" id="UP000018130"/>
    </source>
</evidence>
<protein>
    <submittedName>
        <fullName evidence="1">Uncharacterized protein</fullName>
    </submittedName>
</protein>
<name>T2JK54_CROWT</name>
<dbReference type="EMBL" id="CAQN01000201">
    <property type="protein sequence ID" value="CCQ65501.1"/>
    <property type="molecule type" value="Genomic_DNA"/>
</dbReference>
<proteinExistence type="predicted"/>
<organism evidence="1 2">
    <name type="scientific">Crocosphaera watsonii WH 0402</name>
    <dbReference type="NCBI Taxonomy" id="1284629"/>
    <lineage>
        <taxon>Bacteria</taxon>
        <taxon>Bacillati</taxon>
        <taxon>Cyanobacteriota</taxon>
        <taxon>Cyanophyceae</taxon>
        <taxon>Oscillatoriophycideae</taxon>
        <taxon>Chroococcales</taxon>
        <taxon>Aphanothecaceae</taxon>
        <taxon>Crocosphaera</taxon>
    </lineage>
</organism>
<reference evidence="1 2" key="2">
    <citation type="submission" date="2013-09" db="EMBL/GenBank/DDBJ databases">
        <title>Whole genome comparison of six Crocosphaera watsonii strains with differing phenotypes.</title>
        <authorList>
            <person name="Bench S.R."/>
            <person name="Heller P."/>
            <person name="Frank I."/>
            <person name="Arciniega M."/>
            <person name="Shilova I.N."/>
            <person name="Zehr J.P."/>
        </authorList>
    </citation>
    <scope>NUCLEOTIDE SEQUENCE [LARGE SCALE GENOMIC DNA]</scope>
    <source>
        <strain evidence="1 2">WH 0402</strain>
    </source>
</reference>
<comment type="caution">
    <text evidence="1">The sequence shown here is derived from an EMBL/GenBank/DDBJ whole genome shotgun (WGS) entry which is preliminary data.</text>
</comment>
<dbReference type="AlphaFoldDB" id="T2JK54"/>
<accession>T2JK54</accession>
<gene>
    <name evidence="1" type="ORF">CWATWH0402_6404</name>
</gene>
<reference evidence="1 2" key="1">
    <citation type="submission" date="2013-01" db="EMBL/GenBank/DDBJ databases">
        <authorList>
            <person name="Bench S."/>
        </authorList>
    </citation>
    <scope>NUCLEOTIDE SEQUENCE [LARGE SCALE GENOMIC DNA]</scope>
    <source>
        <strain evidence="1 2">WH 0402</strain>
    </source>
</reference>
<evidence type="ECO:0000313" key="1">
    <source>
        <dbReference type="EMBL" id="CCQ65501.1"/>
    </source>
</evidence>
<dbReference type="Proteomes" id="UP000018130">
    <property type="component" value="Unassembled WGS sequence"/>
</dbReference>
<sequence>MRRETSKTNKTVLELSCRWEAPTSAKQVGVLHQPKKKLGLSIDGFDGLNNIKPLQSINHQQRQEQY</sequence>